<gene>
    <name evidence="1" type="ORF">K443DRAFT_671915</name>
</gene>
<accession>A0A0C9Y4F4</accession>
<reference evidence="1 2" key="1">
    <citation type="submission" date="2014-04" db="EMBL/GenBank/DDBJ databases">
        <authorList>
            <consortium name="DOE Joint Genome Institute"/>
            <person name="Kuo A."/>
            <person name="Kohler A."/>
            <person name="Nagy L.G."/>
            <person name="Floudas D."/>
            <person name="Copeland A."/>
            <person name="Barry K.W."/>
            <person name="Cichocki N."/>
            <person name="Veneault-Fourrey C."/>
            <person name="LaButti K."/>
            <person name="Lindquist E.A."/>
            <person name="Lipzen A."/>
            <person name="Lundell T."/>
            <person name="Morin E."/>
            <person name="Murat C."/>
            <person name="Sun H."/>
            <person name="Tunlid A."/>
            <person name="Henrissat B."/>
            <person name="Grigoriev I.V."/>
            <person name="Hibbett D.S."/>
            <person name="Martin F."/>
            <person name="Nordberg H.P."/>
            <person name="Cantor M.N."/>
            <person name="Hua S.X."/>
        </authorList>
    </citation>
    <scope>NUCLEOTIDE SEQUENCE [LARGE SCALE GENOMIC DNA]</scope>
    <source>
        <strain evidence="1 2">LaAM-08-1</strain>
    </source>
</reference>
<name>A0A0C9Y4F4_9AGAR</name>
<sequence length="336" mass="37551">MGRAGKHKAKEAAIETAIQDVDLPDGWMEKFDSYSITPVHLPPSFHETTAAAAWRIQDVYQERPAQERGEARVRALDAYLIPIVALFQGRIIDEPEHPMASTAYSSSGEVEHSLFMIGGILFFVIEMKLHYDGQDNLAQLFLELLSAAEMNKNANFEGLRVHGLLTDLQTFHFYSYDATRRKFAFDETLHISPASEILIVDMIHVTNKVFTVILFAYMDGLAASTGSAPAQQLLRNHTDNTRSGPRKSTEHWELALAFAKQCLNKFLEPVRAIEDIEKQSCEAMGLLTKSVLSISRASYYSGKADPSNETELRALARRIVCTEYMTMVGASEPDGE</sequence>
<reference evidence="2" key="2">
    <citation type="submission" date="2015-01" db="EMBL/GenBank/DDBJ databases">
        <title>Evolutionary Origins and Diversification of the Mycorrhizal Mutualists.</title>
        <authorList>
            <consortium name="DOE Joint Genome Institute"/>
            <consortium name="Mycorrhizal Genomics Consortium"/>
            <person name="Kohler A."/>
            <person name="Kuo A."/>
            <person name="Nagy L.G."/>
            <person name="Floudas D."/>
            <person name="Copeland A."/>
            <person name="Barry K.W."/>
            <person name="Cichocki N."/>
            <person name="Veneault-Fourrey C."/>
            <person name="LaButti K."/>
            <person name="Lindquist E.A."/>
            <person name="Lipzen A."/>
            <person name="Lundell T."/>
            <person name="Morin E."/>
            <person name="Murat C."/>
            <person name="Riley R."/>
            <person name="Ohm R."/>
            <person name="Sun H."/>
            <person name="Tunlid A."/>
            <person name="Henrissat B."/>
            <person name="Grigoriev I.V."/>
            <person name="Hibbett D.S."/>
            <person name="Martin F."/>
        </authorList>
    </citation>
    <scope>NUCLEOTIDE SEQUENCE [LARGE SCALE GENOMIC DNA]</scope>
    <source>
        <strain evidence="2">LaAM-08-1</strain>
    </source>
</reference>
<dbReference type="AlphaFoldDB" id="A0A0C9Y4F4"/>
<dbReference type="EMBL" id="KN838540">
    <property type="protein sequence ID" value="KIK08854.1"/>
    <property type="molecule type" value="Genomic_DNA"/>
</dbReference>
<dbReference type="HOGENOM" id="CLU_067840_0_0_1"/>
<dbReference type="OrthoDB" id="3248548at2759"/>
<evidence type="ECO:0000313" key="2">
    <source>
        <dbReference type="Proteomes" id="UP000054477"/>
    </source>
</evidence>
<keyword evidence="2" id="KW-1185">Reference proteome</keyword>
<proteinExistence type="predicted"/>
<dbReference type="Proteomes" id="UP000054477">
    <property type="component" value="Unassembled WGS sequence"/>
</dbReference>
<protein>
    <submittedName>
        <fullName evidence="1">Uncharacterized protein</fullName>
    </submittedName>
</protein>
<evidence type="ECO:0000313" key="1">
    <source>
        <dbReference type="EMBL" id="KIK08854.1"/>
    </source>
</evidence>
<organism evidence="1 2">
    <name type="scientific">Laccaria amethystina LaAM-08-1</name>
    <dbReference type="NCBI Taxonomy" id="1095629"/>
    <lineage>
        <taxon>Eukaryota</taxon>
        <taxon>Fungi</taxon>
        <taxon>Dikarya</taxon>
        <taxon>Basidiomycota</taxon>
        <taxon>Agaricomycotina</taxon>
        <taxon>Agaricomycetes</taxon>
        <taxon>Agaricomycetidae</taxon>
        <taxon>Agaricales</taxon>
        <taxon>Agaricineae</taxon>
        <taxon>Hydnangiaceae</taxon>
        <taxon>Laccaria</taxon>
    </lineage>
</organism>